<proteinExistence type="predicted"/>
<gene>
    <name evidence="1" type="ORF">SORBI_3010G135800</name>
</gene>
<protein>
    <submittedName>
        <fullName evidence="1">Uncharacterized protein</fullName>
    </submittedName>
</protein>
<dbReference type="OrthoDB" id="586778at2759"/>
<keyword evidence="2" id="KW-1185">Reference proteome</keyword>
<dbReference type="AlphaFoldDB" id="A0A194YIY4"/>
<sequence length="184" mass="20211">MEDQSWKAYFSHQPPPKPCLTKIILDLKKRELARPTFVCLQCTKESSSQQAMASHCKQHVQAGMPRGTVEHIKYYPDHTYFFLCSDAQPSSSSAAGALTQGPNQAKQVPWPSYKTVFAYAGSPFMTHLASLVRDNSNSVAPRTTPIGVKPNIDLALRLGPSLGTSDGSTIQARSDDNLVARFNK</sequence>
<accession>A0A194YIY4</accession>
<name>A0A194YIY4_SORBI</name>
<dbReference type="Gramene" id="KXG19934">
    <property type="protein sequence ID" value="KXG19934"/>
    <property type="gene ID" value="SORBI_3010G135800"/>
</dbReference>
<dbReference type="InParanoid" id="A0A194YIY4"/>
<dbReference type="EMBL" id="CM000769">
    <property type="protein sequence ID" value="KXG19934.1"/>
    <property type="molecule type" value="Genomic_DNA"/>
</dbReference>
<dbReference type="OMA" id="SHCKQHV"/>
<evidence type="ECO:0000313" key="2">
    <source>
        <dbReference type="Proteomes" id="UP000000768"/>
    </source>
</evidence>
<evidence type="ECO:0000313" key="1">
    <source>
        <dbReference type="EMBL" id="KXG19934.1"/>
    </source>
</evidence>
<organism evidence="1 2">
    <name type="scientific">Sorghum bicolor</name>
    <name type="common">Sorghum</name>
    <name type="synonym">Sorghum vulgare</name>
    <dbReference type="NCBI Taxonomy" id="4558"/>
    <lineage>
        <taxon>Eukaryota</taxon>
        <taxon>Viridiplantae</taxon>
        <taxon>Streptophyta</taxon>
        <taxon>Embryophyta</taxon>
        <taxon>Tracheophyta</taxon>
        <taxon>Spermatophyta</taxon>
        <taxon>Magnoliopsida</taxon>
        <taxon>Liliopsida</taxon>
        <taxon>Poales</taxon>
        <taxon>Poaceae</taxon>
        <taxon>PACMAD clade</taxon>
        <taxon>Panicoideae</taxon>
        <taxon>Andropogonodae</taxon>
        <taxon>Andropogoneae</taxon>
        <taxon>Sorghinae</taxon>
        <taxon>Sorghum</taxon>
    </lineage>
</organism>
<dbReference type="Proteomes" id="UP000000768">
    <property type="component" value="Chromosome 10"/>
</dbReference>
<reference evidence="1 2" key="1">
    <citation type="journal article" date="2009" name="Nature">
        <title>The Sorghum bicolor genome and the diversification of grasses.</title>
        <authorList>
            <person name="Paterson A.H."/>
            <person name="Bowers J.E."/>
            <person name="Bruggmann R."/>
            <person name="Dubchak I."/>
            <person name="Grimwood J."/>
            <person name="Gundlach H."/>
            <person name="Haberer G."/>
            <person name="Hellsten U."/>
            <person name="Mitros T."/>
            <person name="Poliakov A."/>
            <person name="Schmutz J."/>
            <person name="Spannagl M."/>
            <person name="Tang H."/>
            <person name="Wang X."/>
            <person name="Wicker T."/>
            <person name="Bharti A.K."/>
            <person name="Chapman J."/>
            <person name="Feltus F.A."/>
            <person name="Gowik U."/>
            <person name="Grigoriev I.V."/>
            <person name="Lyons E."/>
            <person name="Maher C.A."/>
            <person name="Martis M."/>
            <person name="Narechania A."/>
            <person name="Otillar R.P."/>
            <person name="Penning B.W."/>
            <person name="Salamov A.A."/>
            <person name="Wang Y."/>
            <person name="Zhang L."/>
            <person name="Carpita N.C."/>
            <person name="Freeling M."/>
            <person name="Gingle A.R."/>
            <person name="Hash C.T."/>
            <person name="Keller B."/>
            <person name="Klein P."/>
            <person name="Kresovich S."/>
            <person name="McCann M.C."/>
            <person name="Ming R."/>
            <person name="Peterson D.G."/>
            <person name="Mehboob-ur-Rahman"/>
            <person name="Ware D."/>
            <person name="Westhoff P."/>
            <person name="Mayer K.F."/>
            <person name="Messing J."/>
            <person name="Rokhsar D.S."/>
        </authorList>
    </citation>
    <scope>NUCLEOTIDE SEQUENCE [LARGE SCALE GENOMIC DNA]</scope>
    <source>
        <strain evidence="2">cv. BTx623</strain>
    </source>
</reference>
<reference evidence="2" key="2">
    <citation type="journal article" date="2018" name="Plant J.">
        <title>The Sorghum bicolor reference genome: improved assembly, gene annotations, a transcriptome atlas, and signatures of genome organization.</title>
        <authorList>
            <person name="McCormick R.F."/>
            <person name="Truong S.K."/>
            <person name="Sreedasyam A."/>
            <person name="Jenkins J."/>
            <person name="Shu S."/>
            <person name="Sims D."/>
            <person name="Kennedy M."/>
            <person name="Amirebrahimi M."/>
            <person name="Weers B.D."/>
            <person name="McKinley B."/>
            <person name="Mattison A."/>
            <person name="Morishige D.T."/>
            <person name="Grimwood J."/>
            <person name="Schmutz J."/>
            <person name="Mullet J.E."/>
        </authorList>
    </citation>
    <scope>NUCLEOTIDE SEQUENCE [LARGE SCALE GENOMIC DNA]</scope>
    <source>
        <strain evidence="2">cv. BTx623</strain>
    </source>
</reference>
<dbReference type="FunCoup" id="A0A194YIY4">
    <property type="interactions" value="347"/>
</dbReference>